<feature type="compositionally biased region" description="Basic and acidic residues" evidence="1">
    <location>
        <begin position="110"/>
        <end position="119"/>
    </location>
</feature>
<evidence type="ECO:0000256" key="1">
    <source>
        <dbReference type="SAM" id="MobiDB-lite"/>
    </source>
</evidence>
<name>A0A316U8S6_9BASI</name>
<feature type="region of interest" description="Disordered" evidence="1">
    <location>
        <begin position="104"/>
        <end position="140"/>
    </location>
</feature>
<dbReference type="Proteomes" id="UP000245942">
    <property type="component" value="Unassembled WGS sequence"/>
</dbReference>
<dbReference type="RefSeq" id="XP_025346545.1">
    <property type="nucleotide sequence ID" value="XM_025495231.1"/>
</dbReference>
<dbReference type="EMBL" id="KZ819331">
    <property type="protein sequence ID" value="PWN19385.1"/>
    <property type="molecule type" value="Genomic_DNA"/>
</dbReference>
<gene>
    <name evidence="2" type="ORF">BCV69DRAFT_37694</name>
</gene>
<organism evidence="2 3">
    <name type="scientific">Pseudomicrostroma glucosiphilum</name>
    <dbReference type="NCBI Taxonomy" id="1684307"/>
    <lineage>
        <taxon>Eukaryota</taxon>
        <taxon>Fungi</taxon>
        <taxon>Dikarya</taxon>
        <taxon>Basidiomycota</taxon>
        <taxon>Ustilaginomycotina</taxon>
        <taxon>Exobasidiomycetes</taxon>
        <taxon>Microstromatales</taxon>
        <taxon>Microstromatales incertae sedis</taxon>
        <taxon>Pseudomicrostroma</taxon>
    </lineage>
</organism>
<evidence type="ECO:0000313" key="2">
    <source>
        <dbReference type="EMBL" id="PWN19385.1"/>
    </source>
</evidence>
<dbReference type="GeneID" id="37016965"/>
<proteinExistence type="predicted"/>
<feature type="region of interest" description="Disordered" evidence="1">
    <location>
        <begin position="32"/>
        <end position="82"/>
    </location>
</feature>
<sequence>MAPLPACPACLPWLPLCPAPVPASGFLGRKHARTHAQKEEEKISSRCCCPLQKRKNPSPPSQPPVGAGEAGGESGRATREGPASLAWVGGFLAFTAHGPEVCSRATIRTQQEEAKDGRSRKNRAHFLPPSGLDKPSMAED</sequence>
<reference evidence="2 3" key="1">
    <citation type="journal article" date="2018" name="Mol. Biol. Evol.">
        <title>Broad Genomic Sampling Reveals a Smut Pathogenic Ancestry of the Fungal Clade Ustilaginomycotina.</title>
        <authorList>
            <person name="Kijpornyongpan T."/>
            <person name="Mondo S.J."/>
            <person name="Barry K."/>
            <person name="Sandor L."/>
            <person name="Lee J."/>
            <person name="Lipzen A."/>
            <person name="Pangilinan J."/>
            <person name="LaButti K."/>
            <person name="Hainaut M."/>
            <person name="Henrissat B."/>
            <person name="Grigoriev I.V."/>
            <person name="Spatafora J.W."/>
            <person name="Aime M.C."/>
        </authorList>
    </citation>
    <scope>NUCLEOTIDE SEQUENCE [LARGE SCALE GENOMIC DNA]</scope>
    <source>
        <strain evidence="2 3">MCA 4718</strain>
    </source>
</reference>
<evidence type="ECO:0000313" key="3">
    <source>
        <dbReference type="Proteomes" id="UP000245942"/>
    </source>
</evidence>
<protein>
    <submittedName>
        <fullName evidence="2">Uncharacterized protein</fullName>
    </submittedName>
</protein>
<accession>A0A316U8S6</accession>
<dbReference type="AlphaFoldDB" id="A0A316U8S6"/>
<keyword evidence="3" id="KW-1185">Reference proteome</keyword>